<dbReference type="EMBL" id="WEKT01000046">
    <property type="protein sequence ID" value="MZI95139.1"/>
    <property type="molecule type" value="Genomic_DNA"/>
</dbReference>
<comment type="caution">
    <text evidence="1">The sequence shown here is derived from an EMBL/GenBank/DDBJ whole genome shotgun (WGS) entry which is preliminary data.</text>
</comment>
<accession>A0A7X4RWF0</accession>
<reference evidence="1 2" key="1">
    <citation type="submission" date="2019-10" db="EMBL/GenBank/DDBJ databases">
        <title>Vibrio sp. nov. isolated from a shrimp pond.</title>
        <authorList>
            <person name="Gomez-Gil B."/>
            <person name="Enciso-Ibarra J."/>
            <person name="Enciso-Ibarra K."/>
            <person name="Bolan-Mejia C."/>
        </authorList>
    </citation>
    <scope>NUCLEOTIDE SEQUENCE [LARGE SCALE GENOMIC DNA]</scope>
    <source>
        <strain evidence="1 2">CAIM 722</strain>
    </source>
</reference>
<dbReference type="Proteomes" id="UP000462621">
    <property type="component" value="Unassembled WGS sequence"/>
</dbReference>
<dbReference type="AlphaFoldDB" id="A0A7X4RWF0"/>
<sequence length="155" mass="17436">MESNLLLSLRKLTTLLVLALVVSVYSGISSNTWKDLSTTKFSTQQVSHHVTHDVHTVSLTQKQIPTLHNTDNHDGLWYAPATNQRCLSMAEIGSDVDPPAYALVAELPHPIHPLFSHDFASALPRDNWALLPQTRSLRLNGWKQSNLQYRFIQQA</sequence>
<protein>
    <submittedName>
        <fullName evidence="1">Uncharacterized protein</fullName>
    </submittedName>
</protein>
<organism evidence="1 2">
    <name type="scientific">Vibrio eleionomae</name>
    <dbReference type="NCBI Taxonomy" id="2653505"/>
    <lineage>
        <taxon>Bacteria</taxon>
        <taxon>Pseudomonadati</taxon>
        <taxon>Pseudomonadota</taxon>
        <taxon>Gammaproteobacteria</taxon>
        <taxon>Vibrionales</taxon>
        <taxon>Vibrionaceae</taxon>
        <taxon>Vibrio</taxon>
    </lineage>
</organism>
<gene>
    <name evidence="1" type="ORF">F9817_18330</name>
</gene>
<keyword evidence="2" id="KW-1185">Reference proteome</keyword>
<evidence type="ECO:0000313" key="2">
    <source>
        <dbReference type="Proteomes" id="UP000462621"/>
    </source>
</evidence>
<proteinExistence type="predicted"/>
<name>A0A7X4RWF0_9VIBR</name>
<evidence type="ECO:0000313" key="1">
    <source>
        <dbReference type="EMBL" id="MZI95139.1"/>
    </source>
</evidence>